<keyword evidence="7 10" id="KW-0949">S-adenosyl-L-methionine</keyword>
<evidence type="ECO:0000256" key="5">
    <source>
        <dbReference type="ARBA" id="ARBA00022603"/>
    </source>
</evidence>
<dbReference type="PIRSF" id="PIRSF015601">
    <property type="entry name" value="MTase_slr0722"/>
    <property type="match status" value="1"/>
</dbReference>
<dbReference type="RefSeq" id="WP_194076675.1">
    <property type="nucleotide sequence ID" value="NZ_CP061839.1"/>
</dbReference>
<feature type="domain" description="Ribosomal RNA small subunit methyltransferase E methyltransferase" evidence="11">
    <location>
        <begin position="85"/>
        <end position="266"/>
    </location>
</feature>
<dbReference type="CDD" id="cd18084">
    <property type="entry name" value="RsmE-like"/>
    <property type="match status" value="1"/>
</dbReference>
<dbReference type="PANTHER" id="PTHR30027:SF3">
    <property type="entry name" value="16S RRNA (URACIL(1498)-N(3))-METHYLTRANSFERASE"/>
    <property type="match status" value="1"/>
</dbReference>
<evidence type="ECO:0000256" key="7">
    <source>
        <dbReference type="ARBA" id="ARBA00022691"/>
    </source>
</evidence>
<dbReference type="AlphaFoldDB" id="A0A7S7AX36"/>
<evidence type="ECO:0000313" key="13">
    <source>
        <dbReference type="Proteomes" id="UP000593915"/>
    </source>
</evidence>
<accession>A0A7S7AX36</accession>
<dbReference type="GO" id="GO:0070042">
    <property type="term" value="F:rRNA (uridine-N3-)-methyltransferase activity"/>
    <property type="evidence" value="ECO:0007669"/>
    <property type="project" value="TreeGrafter"/>
</dbReference>
<dbReference type="Pfam" id="PF04452">
    <property type="entry name" value="Methyltrans_RNA"/>
    <property type="match status" value="1"/>
</dbReference>
<comment type="catalytic activity">
    <reaction evidence="9 10">
        <text>uridine(1498) in 16S rRNA + S-adenosyl-L-methionine = N(3)-methyluridine(1498) in 16S rRNA + S-adenosyl-L-homocysteine + H(+)</text>
        <dbReference type="Rhea" id="RHEA:42920"/>
        <dbReference type="Rhea" id="RHEA-COMP:10283"/>
        <dbReference type="Rhea" id="RHEA-COMP:10284"/>
        <dbReference type="ChEBI" id="CHEBI:15378"/>
        <dbReference type="ChEBI" id="CHEBI:57856"/>
        <dbReference type="ChEBI" id="CHEBI:59789"/>
        <dbReference type="ChEBI" id="CHEBI:65315"/>
        <dbReference type="ChEBI" id="CHEBI:74502"/>
        <dbReference type="EC" id="2.1.1.193"/>
    </reaction>
</comment>
<evidence type="ECO:0000256" key="6">
    <source>
        <dbReference type="ARBA" id="ARBA00022679"/>
    </source>
</evidence>
<keyword evidence="5 10" id="KW-0489">Methyltransferase</keyword>
<dbReference type="NCBIfam" id="NF008699">
    <property type="entry name" value="PRK11713.5-2"/>
    <property type="match status" value="1"/>
</dbReference>
<evidence type="ECO:0000256" key="9">
    <source>
        <dbReference type="ARBA" id="ARBA00047944"/>
    </source>
</evidence>
<dbReference type="EC" id="2.1.1.193" evidence="10"/>
<dbReference type="InterPro" id="IPR006700">
    <property type="entry name" value="RsmE"/>
</dbReference>
<protein>
    <recommendedName>
        <fullName evidence="10">Ribosomal RNA small subunit methyltransferase E</fullName>
        <ecNumber evidence="10">2.1.1.193</ecNumber>
    </recommendedName>
</protein>
<evidence type="ECO:0000256" key="10">
    <source>
        <dbReference type="PIRNR" id="PIRNR015601"/>
    </source>
</evidence>
<dbReference type="EMBL" id="CP061839">
    <property type="protein sequence ID" value="QOW61206.1"/>
    <property type="molecule type" value="Genomic_DNA"/>
</dbReference>
<evidence type="ECO:0000256" key="4">
    <source>
        <dbReference type="ARBA" id="ARBA00022552"/>
    </source>
</evidence>
<evidence type="ECO:0000256" key="3">
    <source>
        <dbReference type="ARBA" id="ARBA00022490"/>
    </source>
</evidence>
<sequence>MNIILFSEKDCFNSEDFSFKNSVKPEFVFFKNDERFLHIKKILKLSSGCNFKAGFINGKIGTAVINEFSNEKITFSFTETASPLPLPPVKLILGFPRPIQLKRILRDAASLGFSELFLTGTELGEKSYLKSNLSDKEKITEYLLDGISQAGQNLLPQFSFYNSVQEVLQKINEKQNASFLQNVQNGFSQALFLKEKKILLDISENAETLGSFKLKRGEHVIAAIGNERGWTERERELFRNEDFKTYSMGKRILRTETAVCAALSVIGSNCGFW</sequence>
<dbReference type="Proteomes" id="UP000593915">
    <property type="component" value="Chromosome"/>
</dbReference>
<keyword evidence="6 10" id="KW-0808">Transferase</keyword>
<comment type="function">
    <text evidence="8 10">Specifically methylates the N3 position of the uracil ring of uridine 1498 (m3U1498) in 16S rRNA. Acts on the fully assembled 30S ribosomal subunit.</text>
</comment>
<comment type="subcellular location">
    <subcellularLocation>
        <location evidence="1 10">Cytoplasm</location>
    </subcellularLocation>
</comment>
<evidence type="ECO:0000256" key="8">
    <source>
        <dbReference type="ARBA" id="ARBA00025699"/>
    </source>
</evidence>
<dbReference type="PANTHER" id="PTHR30027">
    <property type="entry name" value="RIBOSOMAL RNA SMALL SUBUNIT METHYLTRANSFERASE E"/>
    <property type="match status" value="1"/>
</dbReference>
<dbReference type="SUPFAM" id="SSF75217">
    <property type="entry name" value="alpha/beta knot"/>
    <property type="match status" value="1"/>
</dbReference>
<dbReference type="NCBIfam" id="TIGR00046">
    <property type="entry name" value="RsmE family RNA methyltransferase"/>
    <property type="match status" value="1"/>
</dbReference>
<dbReference type="Gene3D" id="3.40.1280.10">
    <property type="match status" value="1"/>
</dbReference>
<dbReference type="InterPro" id="IPR029028">
    <property type="entry name" value="Alpha/beta_knot_MTases"/>
</dbReference>
<dbReference type="InterPro" id="IPR029026">
    <property type="entry name" value="tRNA_m1G_MTases_N"/>
</dbReference>
<proteinExistence type="inferred from homology"/>
<reference evidence="12 13" key="1">
    <citation type="submission" date="2020-09" db="EMBL/GenBank/DDBJ databases">
        <title>Characterization of Treponema spp. from bovine digital dermatitis in Korea.</title>
        <authorList>
            <person name="Espiritu H.M."/>
            <person name="Cho Y.I."/>
            <person name="Mamuad L."/>
        </authorList>
    </citation>
    <scope>NUCLEOTIDE SEQUENCE [LARGE SCALE GENOMIC DNA]</scope>
    <source>
        <strain evidence="12 13">KS1</strain>
    </source>
</reference>
<organism evidence="12 13">
    <name type="scientific">Treponema pedis</name>
    <dbReference type="NCBI Taxonomy" id="409322"/>
    <lineage>
        <taxon>Bacteria</taxon>
        <taxon>Pseudomonadati</taxon>
        <taxon>Spirochaetota</taxon>
        <taxon>Spirochaetia</taxon>
        <taxon>Spirochaetales</taxon>
        <taxon>Treponemataceae</taxon>
        <taxon>Treponema</taxon>
    </lineage>
</organism>
<keyword evidence="3 10" id="KW-0963">Cytoplasm</keyword>
<evidence type="ECO:0000313" key="12">
    <source>
        <dbReference type="EMBL" id="QOW61206.1"/>
    </source>
</evidence>
<dbReference type="InterPro" id="IPR046886">
    <property type="entry name" value="RsmE_MTase_dom"/>
</dbReference>
<comment type="similarity">
    <text evidence="2 10">Belongs to the RNA methyltransferase RsmE family.</text>
</comment>
<dbReference type="GO" id="GO:0070475">
    <property type="term" value="P:rRNA base methylation"/>
    <property type="evidence" value="ECO:0007669"/>
    <property type="project" value="TreeGrafter"/>
</dbReference>
<name>A0A7S7AX36_9SPIR</name>
<keyword evidence="4 10" id="KW-0698">rRNA processing</keyword>
<evidence type="ECO:0000256" key="2">
    <source>
        <dbReference type="ARBA" id="ARBA00005528"/>
    </source>
</evidence>
<evidence type="ECO:0000259" key="11">
    <source>
        <dbReference type="Pfam" id="PF04452"/>
    </source>
</evidence>
<dbReference type="GO" id="GO:0005737">
    <property type="term" value="C:cytoplasm"/>
    <property type="evidence" value="ECO:0007669"/>
    <property type="project" value="UniProtKB-SubCell"/>
</dbReference>
<evidence type="ECO:0000256" key="1">
    <source>
        <dbReference type="ARBA" id="ARBA00004496"/>
    </source>
</evidence>
<gene>
    <name evidence="12" type="ORF">IFE08_02065</name>
</gene>